<gene>
    <name evidence="3" type="ORF">Mal52_18150</name>
</gene>
<keyword evidence="3" id="KW-0012">Acyltransferase</keyword>
<protein>
    <submittedName>
        <fullName evidence="3">Acyltransferase family protein</fullName>
    </submittedName>
</protein>
<keyword evidence="1" id="KW-1133">Transmembrane helix</keyword>
<name>A0A517ZLM8_9PLAN</name>
<dbReference type="AlphaFoldDB" id="A0A517ZLM8"/>
<dbReference type="InterPro" id="IPR002656">
    <property type="entry name" value="Acyl_transf_3_dom"/>
</dbReference>
<feature type="transmembrane region" description="Helical" evidence="1">
    <location>
        <begin position="44"/>
        <end position="61"/>
    </location>
</feature>
<dbReference type="GO" id="GO:0016747">
    <property type="term" value="F:acyltransferase activity, transferring groups other than amino-acyl groups"/>
    <property type="evidence" value="ECO:0007669"/>
    <property type="project" value="InterPro"/>
</dbReference>
<keyword evidence="1" id="KW-0472">Membrane</keyword>
<feature type="transmembrane region" description="Helical" evidence="1">
    <location>
        <begin position="168"/>
        <end position="187"/>
    </location>
</feature>
<dbReference type="Pfam" id="PF01757">
    <property type="entry name" value="Acyl_transf_3"/>
    <property type="match status" value="1"/>
</dbReference>
<accession>A0A517ZLM8</accession>
<evidence type="ECO:0000259" key="2">
    <source>
        <dbReference type="Pfam" id="PF01757"/>
    </source>
</evidence>
<keyword evidence="4" id="KW-1185">Reference proteome</keyword>
<feature type="transmembrane region" description="Helical" evidence="1">
    <location>
        <begin position="111"/>
        <end position="131"/>
    </location>
</feature>
<proteinExistence type="predicted"/>
<feature type="transmembrane region" description="Helical" evidence="1">
    <location>
        <begin position="143"/>
        <end position="162"/>
    </location>
</feature>
<dbReference type="KEGG" id="sdyn:Mal52_18150"/>
<organism evidence="3 4">
    <name type="scientific">Symmachiella dynata</name>
    <dbReference type="NCBI Taxonomy" id="2527995"/>
    <lineage>
        <taxon>Bacteria</taxon>
        <taxon>Pseudomonadati</taxon>
        <taxon>Planctomycetota</taxon>
        <taxon>Planctomycetia</taxon>
        <taxon>Planctomycetales</taxon>
        <taxon>Planctomycetaceae</taxon>
        <taxon>Symmachiella</taxon>
    </lineage>
</organism>
<sequence>MSSARVPGSRIMKTAYRPNVDVARLLASVAIVVFHTPQAPMKTLTISGLAYFILLLSFFPGENRAKPLDLKKRATRLLVPWLVWCLFYGVVRLASGPPIHFQLNSLLIGPTIHLWFLPFALLGSVICSCYLRATARLSVGAQFALLIPCVLLSQAMLFIPGGNFVAPFGQWLYSFPLIFLGLGIGLAESMTARAHGIAVAVVVLLCLFSWIVVGEVSHFIGGIAVLLALPWKQKDLPRLRWLAGLSMGIYLLHPFFFLVVYKFYPGAAWYVFSIIGFLGALVTSAVLSYWPLSNFLCFGVPIRRIQDRDVVTSS</sequence>
<dbReference type="EMBL" id="CP036276">
    <property type="protein sequence ID" value="QDU43343.1"/>
    <property type="molecule type" value="Genomic_DNA"/>
</dbReference>
<feature type="transmembrane region" description="Helical" evidence="1">
    <location>
        <begin position="73"/>
        <end position="91"/>
    </location>
</feature>
<evidence type="ECO:0000313" key="3">
    <source>
        <dbReference type="EMBL" id="QDU43343.1"/>
    </source>
</evidence>
<evidence type="ECO:0000313" key="4">
    <source>
        <dbReference type="Proteomes" id="UP000319383"/>
    </source>
</evidence>
<feature type="transmembrane region" description="Helical" evidence="1">
    <location>
        <begin position="268"/>
        <end position="290"/>
    </location>
</feature>
<feature type="domain" description="Acyltransferase 3" evidence="2">
    <location>
        <begin position="19"/>
        <end position="288"/>
    </location>
</feature>
<feature type="transmembrane region" description="Helical" evidence="1">
    <location>
        <begin position="199"/>
        <end position="229"/>
    </location>
</feature>
<feature type="transmembrane region" description="Helical" evidence="1">
    <location>
        <begin position="21"/>
        <end position="38"/>
    </location>
</feature>
<reference evidence="3 4" key="1">
    <citation type="submission" date="2019-02" db="EMBL/GenBank/DDBJ databases">
        <title>Deep-cultivation of Planctomycetes and their phenomic and genomic characterization uncovers novel biology.</title>
        <authorList>
            <person name="Wiegand S."/>
            <person name="Jogler M."/>
            <person name="Boedeker C."/>
            <person name="Pinto D."/>
            <person name="Vollmers J."/>
            <person name="Rivas-Marin E."/>
            <person name="Kohn T."/>
            <person name="Peeters S.H."/>
            <person name="Heuer A."/>
            <person name="Rast P."/>
            <person name="Oberbeckmann S."/>
            <person name="Bunk B."/>
            <person name="Jeske O."/>
            <person name="Meyerdierks A."/>
            <person name="Storesund J.E."/>
            <person name="Kallscheuer N."/>
            <person name="Luecker S."/>
            <person name="Lage O.M."/>
            <person name="Pohl T."/>
            <person name="Merkel B.J."/>
            <person name="Hornburger P."/>
            <person name="Mueller R.-W."/>
            <person name="Bruemmer F."/>
            <person name="Labrenz M."/>
            <person name="Spormann A.M."/>
            <person name="Op den Camp H."/>
            <person name="Overmann J."/>
            <person name="Amann R."/>
            <person name="Jetten M.S.M."/>
            <person name="Mascher T."/>
            <person name="Medema M.H."/>
            <person name="Devos D.P."/>
            <person name="Kaster A.-K."/>
            <person name="Ovreas L."/>
            <person name="Rohde M."/>
            <person name="Galperin M.Y."/>
            <person name="Jogler C."/>
        </authorList>
    </citation>
    <scope>NUCLEOTIDE SEQUENCE [LARGE SCALE GENOMIC DNA]</scope>
    <source>
        <strain evidence="3 4">Mal52</strain>
    </source>
</reference>
<keyword evidence="3" id="KW-0808">Transferase</keyword>
<evidence type="ECO:0000256" key="1">
    <source>
        <dbReference type="SAM" id="Phobius"/>
    </source>
</evidence>
<keyword evidence="1" id="KW-0812">Transmembrane</keyword>
<feature type="transmembrane region" description="Helical" evidence="1">
    <location>
        <begin position="241"/>
        <end position="261"/>
    </location>
</feature>
<dbReference type="Proteomes" id="UP000319383">
    <property type="component" value="Chromosome"/>
</dbReference>